<accession>Q0U2H7</accession>
<dbReference type="AlphaFoldDB" id="Q0U2H7"/>
<organism evidence="2 3">
    <name type="scientific">Phaeosphaeria nodorum (strain SN15 / ATCC MYA-4574 / FGSC 10173)</name>
    <name type="common">Glume blotch fungus</name>
    <name type="synonym">Parastagonospora nodorum</name>
    <dbReference type="NCBI Taxonomy" id="321614"/>
    <lineage>
        <taxon>Eukaryota</taxon>
        <taxon>Fungi</taxon>
        <taxon>Dikarya</taxon>
        <taxon>Ascomycota</taxon>
        <taxon>Pezizomycotina</taxon>
        <taxon>Dothideomycetes</taxon>
        <taxon>Pleosporomycetidae</taxon>
        <taxon>Pleosporales</taxon>
        <taxon>Pleosporineae</taxon>
        <taxon>Phaeosphaeriaceae</taxon>
        <taxon>Parastagonospora</taxon>
    </lineage>
</organism>
<name>Q0U2H7_PHANO</name>
<sequence>MLVTQDSPRCSIPAVLWLLKYLDSRGNKDDDAQVKAKENPGLNETIHLDPKAARAPPALCPDLATHLLSSLLPPTETKTSSNKRQHDDSRRVS</sequence>
<proteinExistence type="predicted"/>
<feature type="region of interest" description="Disordered" evidence="1">
    <location>
        <begin position="28"/>
        <end position="49"/>
    </location>
</feature>
<protein>
    <submittedName>
        <fullName evidence="2">Uncharacterized protein</fullName>
    </submittedName>
</protein>
<dbReference type="HOGENOM" id="CLU_2400406_0_0_1"/>
<dbReference type="RefSeq" id="XP_001804255.1">
    <property type="nucleotide sequence ID" value="XM_001804203.1"/>
</dbReference>
<dbReference type="GeneID" id="5981178"/>
<dbReference type="InParanoid" id="Q0U2H7"/>
<dbReference type="KEGG" id="pno:SNOG_14056"/>
<evidence type="ECO:0000256" key="1">
    <source>
        <dbReference type="SAM" id="MobiDB-lite"/>
    </source>
</evidence>
<evidence type="ECO:0000313" key="2">
    <source>
        <dbReference type="EMBL" id="EAT78681.1"/>
    </source>
</evidence>
<dbReference type="EMBL" id="CH445353">
    <property type="protein sequence ID" value="EAT78681.1"/>
    <property type="molecule type" value="Genomic_DNA"/>
</dbReference>
<feature type="compositionally biased region" description="Basic and acidic residues" evidence="1">
    <location>
        <begin position="28"/>
        <end position="38"/>
    </location>
</feature>
<feature type="compositionally biased region" description="Basic and acidic residues" evidence="1">
    <location>
        <begin position="84"/>
        <end position="93"/>
    </location>
</feature>
<feature type="region of interest" description="Disordered" evidence="1">
    <location>
        <begin position="70"/>
        <end position="93"/>
    </location>
</feature>
<dbReference type="Proteomes" id="UP000001055">
    <property type="component" value="Unassembled WGS sequence"/>
</dbReference>
<reference evidence="3" key="1">
    <citation type="journal article" date="2007" name="Plant Cell">
        <title>Dothideomycete-plant interactions illuminated by genome sequencing and EST analysis of the wheat pathogen Stagonospora nodorum.</title>
        <authorList>
            <person name="Hane J.K."/>
            <person name="Lowe R.G."/>
            <person name="Solomon P.S."/>
            <person name="Tan K.C."/>
            <person name="Schoch C.L."/>
            <person name="Spatafora J.W."/>
            <person name="Crous P.W."/>
            <person name="Kodira C."/>
            <person name="Birren B.W."/>
            <person name="Galagan J.E."/>
            <person name="Torriani S.F."/>
            <person name="McDonald B.A."/>
            <person name="Oliver R.P."/>
        </authorList>
    </citation>
    <scope>NUCLEOTIDE SEQUENCE [LARGE SCALE GENOMIC DNA]</scope>
    <source>
        <strain evidence="3">SN15 / ATCC MYA-4574 / FGSC 10173</strain>
    </source>
</reference>
<gene>
    <name evidence="2" type="ORF">SNOG_14056</name>
</gene>
<evidence type="ECO:0000313" key="3">
    <source>
        <dbReference type="Proteomes" id="UP000001055"/>
    </source>
</evidence>